<evidence type="ECO:0000313" key="1">
    <source>
        <dbReference type="EMBL" id="RUP78162.1"/>
    </source>
</evidence>
<dbReference type="InterPro" id="IPR021109">
    <property type="entry name" value="Peptidase_aspartic_dom_sf"/>
</dbReference>
<gene>
    <name evidence="1" type="ORF">D6D54_01460</name>
</gene>
<dbReference type="RefSeq" id="WP_127092482.1">
    <property type="nucleotide sequence ID" value="NZ_RAHC01000001.1"/>
</dbReference>
<dbReference type="EMBL" id="RAHC01000001">
    <property type="protein sequence ID" value="RUP78162.1"/>
    <property type="molecule type" value="Genomic_DNA"/>
</dbReference>
<reference evidence="1 2" key="1">
    <citation type="journal article" date="2019" name="Genome Biol. Evol.">
        <title>Toxin and genome evolution in a Drosophila defensive symbiosis.</title>
        <authorList>
            <person name="Ballinger M.J."/>
            <person name="Gawryluk R.M."/>
            <person name="Perlman S.J."/>
        </authorList>
    </citation>
    <scope>NUCLEOTIDE SEQUENCE [LARGE SCALE GENOMIC DNA]</scope>
    <source>
        <strain evidence="2">sNeo</strain>
    </source>
</reference>
<name>A0A433ETB4_9MOLU</name>
<dbReference type="SUPFAM" id="SSF50630">
    <property type="entry name" value="Acid proteases"/>
    <property type="match status" value="1"/>
</dbReference>
<protein>
    <submittedName>
        <fullName evidence="1">Uncharacterized protein</fullName>
    </submittedName>
</protein>
<organism evidence="1 2">
    <name type="scientific">Spiroplasma poulsonii</name>
    <dbReference type="NCBI Taxonomy" id="2138"/>
    <lineage>
        <taxon>Bacteria</taxon>
        <taxon>Bacillati</taxon>
        <taxon>Mycoplasmatota</taxon>
        <taxon>Mollicutes</taxon>
        <taxon>Entomoplasmatales</taxon>
        <taxon>Spiroplasmataceae</taxon>
        <taxon>Spiroplasma</taxon>
    </lineage>
</organism>
<comment type="caution">
    <text evidence="1">The sequence shown here is derived from an EMBL/GenBank/DDBJ whole genome shotgun (WGS) entry which is preliminary data.</text>
</comment>
<dbReference type="Gene3D" id="2.40.70.10">
    <property type="entry name" value="Acid Proteases"/>
    <property type="match status" value="1"/>
</dbReference>
<accession>A0A433ETB4</accession>
<dbReference type="Proteomes" id="UP000274545">
    <property type="component" value="Unassembled WGS sequence"/>
</dbReference>
<evidence type="ECO:0000313" key="2">
    <source>
        <dbReference type="Proteomes" id="UP000274545"/>
    </source>
</evidence>
<proteinExistence type="predicted"/>
<sequence length="154" mass="16805">MPKIWTSLKNRRFEVDLVVNSVSNKEINLKDGFSCKALIDTGTGATNSVISTKIVEKLKLESRGKMKVSTGSNSEDEFYTYMVALHLPTDLQQGIVSTPEGLKSRVFSSSFVTKITMVHGNEHTSSQGFDAIIGMDVLESGHCTIAGPNMVLSF</sequence>
<dbReference type="AlphaFoldDB" id="A0A433ETB4"/>